<dbReference type="Proteomes" id="UP000728185">
    <property type="component" value="Unassembled WGS sequence"/>
</dbReference>
<keyword evidence="2" id="KW-1185">Reference proteome</keyword>
<proteinExistence type="predicted"/>
<accession>A0A8E0RXW1</accession>
<dbReference type="AlphaFoldDB" id="A0A8E0RXW1"/>
<name>A0A8E0RXW1_9TREM</name>
<evidence type="ECO:0000313" key="1">
    <source>
        <dbReference type="EMBL" id="KAA0192371.1"/>
    </source>
</evidence>
<protein>
    <submittedName>
        <fullName evidence="1">Uncharacterized protein</fullName>
    </submittedName>
</protein>
<evidence type="ECO:0000313" key="2">
    <source>
        <dbReference type="Proteomes" id="UP000728185"/>
    </source>
</evidence>
<gene>
    <name evidence="1" type="ORF">FBUS_10710</name>
</gene>
<organism evidence="1 2">
    <name type="scientific">Fasciolopsis buskii</name>
    <dbReference type="NCBI Taxonomy" id="27845"/>
    <lineage>
        <taxon>Eukaryota</taxon>
        <taxon>Metazoa</taxon>
        <taxon>Spiralia</taxon>
        <taxon>Lophotrochozoa</taxon>
        <taxon>Platyhelminthes</taxon>
        <taxon>Trematoda</taxon>
        <taxon>Digenea</taxon>
        <taxon>Plagiorchiida</taxon>
        <taxon>Echinostomata</taxon>
        <taxon>Echinostomatoidea</taxon>
        <taxon>Fasciolidae</taxon>
        <taxon>Fasciolopsis</taxon>
    </lineage>
</organism>
<reference evidence="1" key="1">
    <citation type="submission" date="2019-05" db="EMBL/GenBank/DDBJ databases">
        <title>Annotation for the trematode Fasciolopsis buski.</title>
        <authorList>
            <person name="Choi Y.-J."/>
        </authorList>
    </citation>
    <scope>NUCLEOTIDE SEQUENCE</scope>
    <source>
        <strain evidence="1">HT</strain>
        <tissue evidence="1">Whole worm</tissue>
    </source>
</reference>
<sequence length="330" mass="36619">MDCCQSCQEKFMNMLLHDDSVDLANFLRAVSAHSDQSTDVLKSFPHSTLRTWLTSLVLNALIPTHVDTNNITACIAAGDFVRGILADTPYSLDNLIDTQSFKVYCYKMCFTSRDIVSSRFIFSPSGVPNPVTEFPVVGSDNFPCTNLKTTFAIPPQAMLNTVKSLLTRGSTLLVPRTDDNLLPPVVVVQLMLRGLKTLSKSLSSMTPSAHFLRLQTQFDDLIQKLIVTTTSSSLSGASTLSPCVEFLLSMSTLPSLPPQTREYILCNSRQATDAVRRLILLGLDLAERSGSLRFLVLWTYRMPSNDCHSFLSFECTRALFHSIYPIILKS</sequence>
<dbReference type="OrthoDB" id="8251209at2759"/>
<dbReference type="EMBL" id="LUCM01005728">
    <property type="protein sequence ID" value="KAA0192371.1"/>
    <property type="molecule type" value="Genomic_DNA"/>
</dbReference>
<comment type="caution">
    <text evidence="1">The sequence shown here is derived from an EMBL/GenBank/DDBJ whole genome shotgun (WGS) entry which is preliminary data.</text>
</comment>